<dbReference type="Pfam" id="PF14534">
    <property type="entry name" value="DUF4440"/>
    <property type="match status" value="1"/>
</dbReference>
<comment type="caution">
    <text evidence="2">The sequence shown here is derived from an EMBL/GenBank/DDBJ whole genome shotgun (WGS) entry which is preliminary data.</text>
</comment>
<proteinExistence type="predicted"/>
<feature type="domain" description="DUF4440" evidence="1">
    <location>
        <begin position="11"/>
        <end position="113"/>
    </location>
</feature>
<protein>
    <submittedName>
        <fullName evidence="2">Nuclear transport factor 2 family protein</fullName>
    </submittedName>
</protein>
<name>A0ABU3A907_9FLAO</name>
<gene>
    <name evidence="2" type="ORF">RM706_03205</name>
</gene>
<dbReference type="InterPro" id="IPR032710">
    <property type="entry name" value="NTF2-like_dom_sf"/>
</dbReference>
<evidence type="ECO:0000259" key="1">
    <source>
        <dbReference type="Pfam" id="PF14534"/>
    </source>
</evidence>
<keyword evidence="3" id="KW-1185">Reference proteome</keyword>
<dbReference type="Gene3D" id="3.10.450.50">
    <property type="match status" value="1"/>
</dbReference>
<dbReference type="EMBL" id="JAVRHR010000001">
    <property type="protein sequence ID" value="MDT0606017.1"/>
    <property type="molecule type" value="Genomic_DNA"/>
</dbReference>
<reference evidence="2 3" key="1">
    <citation type="submission" date="2023-09" db="EMBL/GenBank/DDBJ databases">
        <authorList>
            <person name="Rey-Velasco X."/>
        </authorList>
    </citation>
    <scope>NUCLEOTIDE SEQUENCE [LARGE SCALE GENOMIC DNA]</scope>
    <source>
        <strain evidence="2 3">F388</strain>
    </source>
</reference>
<accession>A0ABU3A907</accession>
<dbReference type="Proteomes" id="UP001255246">
    <property type="component" value="Unassembled WGS sequence"/>
</dbReference>
<organism evidence="2 3">
    <name type="scientific">Croceitalea rosinachiae</name>
    <dbReference type="NCBI Taxonomy" id="3075596"/>
    <lineage>
        <taxon>Bacteria</taxon>
        <taxon>Pseudomonadati</taxon>
        <taxon>Bacteroidota</taxon>
        <taxon>Flavobacteriia</taxon>
        <taxon>Flavobacteriales</taxon>
        <taxon>Flavobacteriaceae</taxon>
        <taxon>Croceitalea</taxon>
    </lineage>
</organism>
<dbReference type="SUPFAM" id="SSF54427">
    <property type="entry name" value="NTF2-like"/>
    <property type="match status" value="1"/>
</dbReference>
<dbReference type="InterPro" id="IPR027843">
    <property type="entry name" value="DUF4440"/>
</dbReference>
<evidence type="ECO:0000313" key="2">
    <source>
        <dbReference type="EMBL" id="MDT0606017.1"/>
    </source>
</evidence>
<dbReference type="RefSeq" id="WP_311349579.1">
    <property type="nucleotide sequence ID" value="NZ_JAVRHR010000001.1"/>
</dbReference>
<evidence type="ECO:0000313" key="3">
    <source>
        <dbReference type="Proteomes" id="UP001255246"/>
    </source>
</evidence>
<sequence length="122" mass="14505">MGNKISIQNRLTDFYDAFNSKEWKAVEELLSDDFSYFTDNCIIQKKTDFLSFMKKNDWLVEKFRLDQLNITESKDLAIATYQTEFKGISNGLEMKINAIETMVLKLKENEWKIYHFHTTNKI</sequence>